<feature type="domain" description="Fucolectin tachylectin-4 pentraxin-1" evidence="11">
    <location>
        <begin position="356"/>
        <end position="500"/>
    </location>
</feature>
<reference evidence="12" key="1">
    <citation type="submission" date="2021-01" db="EMBL/GenBank/DDBJ databases">
        <title>A chromosome-scale assembly of European eel, Anguilla anguilla.</title>
        <authorList>
            <person name="Henkel C."/>
            <person name="Jong-Raadsen S.A."/>
            <person name="Dufour S."/>
            <person name="Weltzien F.-A."/>
            <person name="Palstra A.P."/>
            <person name="Pelster B."/>
            <person name="Spaink H.P."/>
            <person name="Van Den Thillart G.E."/>
            <person name="Jansen H."/>
            <person name="Zahm M."/>
            <person name="Klopp C."/>
            <person name="Cedric C."/>
            <person name="Louis A."/>
            <person name="Berthelot C."/>
            <person name="Parey E."/>
            <person name="Roest Crollius H."/>
            <person name="Montfort J."/>
            <person name="Robinson-Rechavi M."/>
            <person name="Bucao C."/>
            <person name="Bouchez O."/>
            <person name="Gislard M."/>
            <person name="Lluch J."/>
            <person name="Milhes M."/>
            <person name="Lampietro C."/>
            <person name="Lopez Roques C."/>
            <person name="Donnadieu C."/>
            <person name="Braasch I."/>
            <person name="Desvignes T."/>
            <person name="Postlethwait J."/>
            <person name="Bobe J."/>
            <person name="Guiguen Y."/>
            <person name="Dirks R."/>
        </authorList>
    </citation>
    <scope>NUCLEOTIDE SEQUENCE</scope>
    <source>
        <strain evidence="12">Tag_6206</strain>
        <tissue evidence="12">Liver</tissue>
    </source>
</reference>
<dbReference type="InterPro" id="IPR008979">
    <property type="entry name" value="Galactose-bd-like_sf"/>
</dbReference>
<evidence type="ECO:0000256" key="10">
    <source>
        <dbReference type="SAM" id="SignalP"/>
    </source>
</evidence>
<dbReference type="InterPro" id="IPR006585">
    <property type="entry name" value="FTP1"/>
</dbReference>
<keyword evidence="7" id="KW-0430">Lectin</keyword>
<dbReference type="Proteomes" id="UP001044222">
    <property type="component" value="Unassembled WGS sequence"/>
</dbReference>
<dbReference type="GO" id="GO:0046872">
    <property type="term" value="F:metal ion binding"/>
    <property type="evidence" value="ECO:0007669"/>
    <property type="project" value="UniProtKB-KW"/>
</dbReference>
<dbReference type="GO" id="GO:0001868">
    <property type="term" value="P:regulation of complement activation, lectin pathway"/>
    <property type="evidence" value="ECO:0007669"/>
    <property type="project" value="UniProtKB-ARBA"/>
</dbReference>
<dbReference type="PANTHER" id="PTHR45713">
    <property type="entry name" value="FTP DOMAIN-CONTAINING PROTEIN"/>
    <property type="match status" value="1"/>
</dbReference>
<comment type="caution">
    <text evidence="12">The sequence shown here is derived from an EMBL/GenBank/DDBJ whole genome shotgun (WGS) entry which is preliminary data.</text>
</comment>
<evidence type="ECO:0000313" key="13">
    <source>
        <dbReference type="Proteomes" id="UP001044222"/>
    </source>
</evidence>
<proteinExistence type="inferred from homology"/>
<sequence length="502" mass="55176">MKGVTVILLTAVLALGRCEHHEHTLENVALKGKAVQSSTYGSAYARRAIDGNRDGDYYHGSCSHTEGETNPWWRVDLLGVHRVSSVIISNRGDGFSERLNDAEIHIGNSLENNGNDNPTCAVISTIPPREPVSFNCSGMVGRYINVLLRGYTQFLTLCEVEVYASPAEDIGIASTLGPSITQKGNVALRKKARQSSSISRGQASKAVDGKRSTWFRMGSCTQTRTEADPWWRVDLEKAYNVTSVTITSRDDCCAEMIDGAELRIGDSLENKGNNNPICTVISSFPAWETLTFQCHGMMGRYVNIFLPGCDKYLTLCEVEVHAEPDPEVKTDSPPLAFAEEDEVTRDRQCTASRTVQENLATGGQTTQSTRWDDFGDATNAIDRNRQGVYLKGSCSHTKGETNPWWRVDLLKSYNITSVAVSNREDCCSERINGAEIHVGDSLENNGNDNPVCAVIPYIPSGQTRTYQCNGMVGRYVSILLPGKSKYLTLCEVEVNGNAIDNE</sequence>
<comment type="similarity">
    <text evidence="3">Belongs to the fucolectin family.</text>
</comment>
<evidence type="ECO:0000256" key="3">
    <source>
        <dbReference type="ARBA" id="ARBA00010147"/>
    </source>
</evidence>
<keyword evidence="13" id="KW-1185">Reference proteome</keyword>
<organism evidence="12 13">
    <name type="scientific">Anguilla anguilla</name>
    <name type="common">European freshwater eel</name>
    <name type="synonym">Muraena anguilla</name>
    <dbReference type="NCBI Taxonomy" id="7936"/>
    <lineage>
        <taxon>Eukaryota</taxon>
        <taxon>Metazoa</taxon>
        <taxon>Chordata</taxon>
        <taxon>Craniata</taxon>
        <taxon>Vertebrata</taxon>
        <taxon>Euteleostomi</taxon>
        <taxon>Actinopterygii</taxon>
        <taxon>Neopterygii</taxon>
        <taxon>Teleostei</taxon>
        <taxon>Anguilliformes</taxon>
        <taxon>Anguillidae</taxon>
        <taxon>Anguilla</taxon>
    </lineage>
</organism>
<dbReference type="InterPro" id="IPR051941">
    <property type="entry name" value="BG_Antigen-Binding_Lectin"/>
</dbReference>
<dbReference type="GO" id="GO:0042806">
    <property type="term" value="F:fucose binding"/>
    <property type="evidence" value="ECO:0007669"/>
    <property type="project" value="UniProtKB-ARBA"/>
</dbReference>
<dbReference type="SMART" id="SM00607">
    <property type="entry name" value="FTP"/>
    <property type="match status" value="3"/>
</dbReference>
<dbReference type="GO" id="GO:0005576">
    <property type="term" value="C:extracellular region"/>
    <property type="evidence" value="ECO:0007669"/>
    <property type="project" value="UniProtKB-SubCell"/>
</dbReference>
<comment type="subcellular location">
    <subcellularLocation>
        <location evidence="2">Secreted</location>
    </subcellularLocation>
</comment>
<feature type="chain" id="PRO_5038340989" description="Fucolectin tachylectin-4 pentraxin-1 domain-containing protein" evidence="10">
    <location>
        <begin position="17"/>
        <end position="502"/>
    </location>
</feature>
<comment type="function">
    <text evidence="1">Acts as a defensive agent. Recognizes blood group fucosylated oligosaccharides including A, B, H and Lewis B-type antigens. Does not recognize Lewis A antigen and has low affinity for monovalent haptens.</text>
</comment>
<name>A0A9D3N185_ANGAN</name>
<comment type="subunit">
    <text evidence="4">Homotrimer.</text>
</comment>
<evidence type="ECO:0000256" key="1">
    <source>
        <dbReference type="ARBA" id="ARBA00002219"/>
    </source>
</evidence>
<feature type="signal peptide" evidence="10">
    <location>
        <begin position="1"/>
        <end position="16"/>
    </location>
</feature>
<evidence type="ECO:0000259" key="11">
    <source>
        <dbReference type="SMART" id="SM00607"/>
    </source>
</evidence>
<dbReference type="GO" id="GO:0010185">
    <property type="term" value="P:regulation of cellular defense response"/>
    <property type="evidence" value="ECO:0007669"/>
    <property type="project" value="UniProtKB-ARBA"/>
</dbReference>
<keyword evidence="5" id="KW-0964">Secreted</keyword>
<dbReference type="SUPFAM" id="SSF49785">
    <property type="entry name" value="Galactose-binding domain-like"/>
    <property type="match status" value="3"/>
</dbReference>
<keyword evidence="8" id="KW-0106">Calcium</keyword>
<evidence type="ECO:0000256" key="6">
    <source>
        <dbReference type="ARBA" id="ARBA00022723"/>
    </source>
</evidence>
<evidence type="ECO:0000256" key="8">
    <source>
        <dbReference type="ARBA" id="ARBA00022837"/>
    </source>
</evidence>
<evidence type="ECO:0000256" key="7">
    <source>
        <dbReference type="ARBA" id="ARBA00022734"/>
    </source>
</evidence>
<evidence type="ECO:0000313" key="12">
    <source>
        <dbReference type="EMBL" id="KAG5856990.1"/>
    </source>
</evidence>
<dbReference type="PANTHER" id="PTHR45713:SF8">
    <property type="entry name" value="SI:CH211-215K15.4"/>
    <property type="match status" value="1"/>
</dbReference>
<dbReference type="EMBL" id="JAFIRN010000001">
    <property type="protein sequence ID" value="KAG5856990.1"/>
    <property type="molecule type" value="Genomic_DNA"/>
</dbReference>
<gene>
    <name evidence="12" type="ORF">ANANG_G00013780</name>
</gene>
<dbReference type="Gene3D" id="2.60.120.260">
    <property type="entry name" value="Galactose-binding domain-like"/>
    <property type="match status" value="3"/>
</dbReference>
<evidence type="ECO:0000256" key="2">
    <source>
        <dbReference type="ARBA" id="ARBA00004613"/>
    </source>
</evidence>
<protein>
    <recommendedName>
        <fullName evidence="11">Fucolectin tachylectin-4 pentraxin-1 domain-containing protein</fullName>
    </recommendedName>
</protein>
<accession>A0A9D3N185</accession>
<feature type="domain" description="Fucolectin tachylectin-4 pentraxin-1" evidence="11">
    <location>
        <begin position="25"/>
        <end position="168"/>
    </location>
</feature>
<feature type="domain" description="Fucolectin tachylectin-4 pentraxin-1" evidence="11">
    <location>
        <begin position="183"/>
        <end position="326"/>
    </location>
</feature>
<dbReference type="AlphaFoldDB" id="A0A9D3N185"/>
<evidence type="ECO:0000256" key="5">
    <source>
        <dbReference type="ARBA" id="ARBA00022525"/>
    </source>
</evidence>
<keyword evidence="9" id="KW-1015">Disulfide bond</keyword>
<keyword evidence="6" id="KW-0479">Metal-binding</keyword>
<evidence type="ECO:0000256" key="4">
    <source>
        <dbReference type="ARBA" id="ARBA00011233"/>
    </source>
</evidence>
<dbReference type="Pfam" id="PF22633">
    <property type="entry name" value="F5_F8_type_C_2"/>
    <property type="match status" value="3"/>
</dbReference>
<evidence type="ECO:0000256" key="9">
    <source>
        <dbReference type="ARBA" id="ARBA00023157"/>
    </source>
</evidence>
<keyword evidence="10" id="KW-0732">Signal</keyword>